<dbReference type="Pfam" id="PF14219">
    <property type="entry name" value="DUF4328"/>
    <property type="match status" value="1"/>
</dbReference>
<feature type="transmembrane region" description="Helical" evidence="2">
    <location>
        <begin position="152"/>
        <end position="172"/>
    </location>
</feature>
<dbReference type="InterPro" id="IPR025565">
    <property type="entry name" value="DUF4328"/>
</dbReference>
<feature type="transmembrane region" description="Helical" evidence="2">
    <location>
        <begin position="237"/>
        <end position="260"/>
    </location>
</feature>
<dbReference type="EMBL" id="AP022591">
    <property type="protein sequence ID" value="BBY45096.1"/>
    <property type="molecule type" value="Genomic_DNA"/>
</dbReference>
<keyword evidence="5" id="KW-1185">Reference proteome</keyword>
<feature type="transmembrane region" description="Helical" evidence="2">
    <location>
        <begin position="184"/>
        <end position="217"/>
    </location>
</feature>
<organism evidence="4 5">
    <name type="scientific">Mycolicibacterium celeriflavum</name>
    <name type="common">Mycobacterium celeriflavum</name>
    <dbReference type="NCBI Taxonomy" id="1249101"/>
    <lineage>
        <taxon>Bacteria</taxon>
        <taxon>Bacillati</taxon>
        <taxon>Actinomycetota</taxon>
        <taxon>Actinomycetes</taxon>
        <taxon>Mycobacteriales</taxon>
        <taxon>Mycobacteriaceae</taxon>
        <taxon>Mycolicibacterium</taxon>
    </lineage>
</organism>
<evidence type="ECO:0000256" key="1">
    <source>
        <dbReference type="SAM" id="MobiDB-lite"/>
    </source>
</evidence>
<evidence type="ECO:0000259" key="3">
    <source>
        <dbReference type="Pfam" id="PF14219"/>
    </source>
</evidence>
<sequence>MLWLPDGPRHMRIGAAVGRVVATLSGGECQARSDMIQVCSQCGTRWNVRDRRRVWCPRCNGPLLPPSGPGPAASFGTASTPGAPPRRPPGYRWIAVRPGAPPIPRRPRLALGPTPRYATIPRWGLLDQVRPFDDQQEAPRTGPSAATLRGTLLATMAALGAAALIHLVRYVLLIVNRSVLLHPWIAAGATWFGAALSVIALFMVVASLIVLTNWLIARRAAAYAHRGTTDPRPGWHLQAGCLLPFVNLFWAPVFVLELAGVEERLRWLRRPIVAWWLVWLASYVVSIWSIATSFTQDAQGIADNTMTTTVAYLLALAALLLAAKVVLGFERQPVERPTKRWVVVPEDQPQAESDVPVESEGQNPAA</sequence>
<feature type="domain" description="DUF4328" evidence="3">
    <location>
        <begin position="178"/>
        <end position="330"/>
    </location>
</feature>
<evidence type="ECO:0000256" key="2">
    <source>
        <dbReference type="SAM" id="Phobius"/>
    </source>
</evidence>
<feature type="transmembrane region" description="Helical" evidence="2">
    <location>
        <begin position="311"/>
        <end position="329"/>
    </location>
</feature>
<keyword evidence="2" id="KW-0812">Transmembrane</keyword>
<dbReference type="KEGG" id="mcee:MCEL_33910"/>
<dbReference type="AlphaFoldDB" id="A0A7I7RLY9"/>
<reference evidence="4 5" key="1">
    <citation type="journal article" date="2019" name="Emerg. Microbes Infect.">
        <title>Comprehensive subspecies identification of 175 nontuberculous mycobacteria species based on 7547 genomic profiles.</title>
        <authorList>
            <person name="Matsumoto Y."/>
            <person name="Kinjo T."/>
            <person name="Motooka D."/>
            <person name="Nabeya D."/>
            <person name="Jung N."/>
            <person name="Uechi K."/>
            <person name="Horii T."/>
            <person name="Iida T."/>
            <person name="Fujita J."/>
            <person name="Nakamura S."/>
        </authorList>
    </citation>
    <scope>NUCLEOTIDE SEQUENCE [LARGE SCALE GENOMIC DNA]</scope>
    <source>
        <strain evidence="4 5">JCM 18439</strain>
    </source>
</reference>
<keyword evidence="2" id="KW-0472">Membrane</keyword>
<evidence type="ECO:0000313" key="4">
    <source>
        <dbReference type="EMBL" id="BBY45096.1"/>
    </source>
</evidence>
<feature type="region of interest" description="Disordered" evidence="1">
    <location>
        <begin position="345"/>
        <end position="366"/>
    </location>
</feature>
<gene>
    <name evidence="4" type="ORF">MCEL_33910</name>
</gene>
<feature type="compositionally biased region" description="Low complexity" evidence="1">
    <location>
        <begin position="70"/>
        <end position="81"/>
    </location>
</feature>
<keyword evidence="2" id="KW-1133">Transmembrane helix</keyword>
<feature type="transmembrane region" description="Helical" evidence="2">
    <location>
        <begin position="272"/>
        <end position="291"/>
    </location>
</feature>
<proteinExistence type="predicted"/>
<accession>A0A7I7RLY9</accession>
<name>A0A7I7RLY9_MYCCF</name>
<protein>
    <submittedName>
        <fullName evidence="4">Membrane protein</fullName>
    </submittedName>
</protein>
<feature type="region of interest" description="Disordered" evidence="1">
    <location>
        <begin position="66"/>
        <end position="90"/>
    </location>
</feature>
<dbReference type="Proteomes" id="UP000466431">
    <property type="component" value="Chromosome"/>
</dbReference>
<evidence type="ECO:0000313" key="5">
    <source>
        <dbReference type="Proteomes" id="UP000466431"/>
    </source>
</evidence>